<organism evidence="1 2">
    <name type="scientific">Corchorus olitorius</name>
    <dbReference type="NCBI Taxonomy" id="93759"/>
    <lineage>
        <taxon>Eukaryota</taxon>
        <taxon>Viridiplantae</taxon>
        <taxon>Streptophyta</taxon>
        <taxon>Embryophyta</taxon>
        <taxon>Tracheophyta</taxon>
        <taxon>Spermatophyta</taxon>
        <taxon>Magnoliopsida</taxon>
        <taxon>eudicotyledons</taxon>
        <taxon>Gunneridae</taxon>
        <taxon>Pentapetalae</taxon>
        <taxon>rosids</taxon>
        <taxon>malvids</taxon>
        <taxon>Malvales</taxon>
        <taxon>Malvaceae</taxon>
        <taxon>Grewioideae</taxon>
        <taxon>Apeibeae</taxon>
        <taxon>Corchorus</taxon>
    </lineage>
</organism>
<dbReference type="Proteomes" id="UP000187203">
    <property type="component" value="Unassembled WGS sequence"/>
</dbReference>
<gene>
    <name evidence="1" type="ORF">COLO4_01989</name>
</gene>
<sequence>MRGSRQRQRKLGRARGIEHQAQILDEDVDGGQRRVVARQHVGHATQGHGFGGGGDVHAGQQLVDDLDLAARARLVAQAIDLAGHGVEHMARRRICLGRGRGHHRHLARGSLGRPAGDGAIHIQNALLRETRLQRNRPVRVDRGTHDERAARSHGGRCTGLSEQHSFGHAAFLGEIRRGTVARVAGMHGIAVIAQGLGNAQAHGAEPDHADLPCVAVADRLDHRAMLVADLAGEVFAARLVAARHANRFLQVLAEEAKRLHEERIAAGRRDGLVKAQVFGHAVTAGRHGSVNAVECGVDLDHLGIGATLGSQRGAFGLQRAAQFDDVQHGVDGAGLRRVDPQRLEAGLLRDVHAAALARFDHAFVAQPRDGLADHGTADAEFLPEHGFGRHAFAAAQFARVDLGHQGLGHAVGQGGRGVESFKHGAGMSWQA</sequence>
<proteinExistence type="predicted"/>
<evidence type="ECO:0000313" key="2">
    <source>
        <dbReference type="Proteomes" id="UP000187203"/>
    </source>
</evidence>
<dbReference type="AlphaFoldDB" id="A0A1R3L1P6"/>
<reference evidence="2" key="1">
    <citation type="submission" date="2013-09" db="EMBL/GenBank/DDBJ databases">
        <title>Corchorus olitorius genome sequencing.</title>
        <authorList>
            <person name="Alam M."/>
            <person name="Haque M.S."/>
            <person name="Islam M.S."/>
            <person name="Emdad E.M."/>
            <person name="Islam M.M."/>
            <person name="Ahmed B."/>
            <person name="Halim A."/>
            <person name="Hossen Q.M.M."/>
            <person name="Hossain M.Z."/>
            <person name="Ahmed R."/>
            <person name="Khan M.M."/>
            <person name="Islam R."/>
            <person name="Rashid M.M."/>
            <person name="Khan S.A."/>
            <person name="Rahman M.S."/>
            <person name="Alam M."/>
            <person name="Yahiya A.S."/>
            <person name="Khan M.S."/>
            <person name="Azam M.S."/>
            <person name="Haque T."/>
            <person name="Lashkar M.Z.H."/>
            <person name="Akhand A.I."/>
            <person name="Morshed G."/>
            <person name="Roy S."/>
            <person name="Uddin K.S."/>
            <person name="Rabeya T."/>
            <person name="Hossain A.S."/>
            <person name="Chowdhury A."/>
            <person name="Snigdha A.R."/>
            <person name="Mortoza M.S."/>
            <person name="Matin S.A."/>
            <person name="Hoque S.M.E."/>
            <person name="Islam M.K."/>
            <person name="Roy D.K."/>
            <person name="Haider R."/>
            <person name="Moosa M.M."/>
            <person name="Elias S.M."/>
            <person name="Hasan A.M."/>
            <person name="Jahan S."/>
            <person name="Shafiuddin M."/>
            <person name="Mahmood N."/>
            <person name="Shommy N.S."/>
        </authorList>
    </citation>
    <scope>NUCLEOTIDE SEQUENCE [LARGE SCALE GENOMIC DNA]</scope>
    <source>
        <strain evidence="2">cv. O-4</strain>
    </source>
</reference>
<accession>A0A1R3L1P6</accession>
<dbReference type="EMBL" id="AWUE01004733">
    <property type="protein sequence ID" value="OMP13261.1"/>
    <property type="molecule type" value="Genomic_DNA"/>
</dbReference>
<comment type="caution">
    <text evidence="1">The sequence shown here is derived from an EMBL/GenBank/DDBJ whole genome shotgun (WGS) entry which is preliminary data.</text>
</comment>
<evidence type="ECO:0000313" key="1">
    <source>
        <dbReference type="EMBL" id="OMP13261.1"/>
    </source>
</evidence>
<protein>
    <submittedName>
        <fullName evidence="1">Uncharacterized protein</fullName>
    </submittedName>
</protein>
<name>A0A1R3L1P6_9ROSI</name>
<keyword evidence="2" id="KW-1185">Reference proteome</keyword>